<dbReference type="InterPro" id="IPR008936">
    <property type="entry name" value="Rho_GTPase_activation_prot"/>
</dbReference>
<dbReference type="FunCoup" id="A0A4S2N8G3">
    <property type="interactions" value="156"/>
</dbReference>
<dbReference type="InterPro" id="IPR001060">
    <property type="entry name" value="FCH_dom"/>
</dbReference>
<organism evidence="4 5">
    <name type="scientific">Ascodesmis nigricans</name>
    <dbReference type="NCBI Taxonomy" id="341454"/>
    <lineage>
        <taxon>Eukaryota</taxon>
        <taxon>Fungi</taxon>
        <taxon>Dikarya</taxon>
        <taxon>Ascomycota</taxon>
        <taxon>Pezizomycotina</taxon>
        <taxon>Pezizomycetes</taxon>
        <taxon>Pezizales</taxon>
        <taxon>Ascodesmidaceae</taxon>
        <taxon>Ascodesmis</taxon>
    </lineage>
</organism>
<dbReference type="PANTHER" id="PTHR23176:SF136">
    <property type="entry name" value="RHO GTPASE ACTIVATOR (RGD1)"/>
    <property type="match status" value="1"/>
</dbReference>
<evidence type="ECO:0000313" key="4">
    <source>
        <dbReference type="EMBL" id="TGZ85678.1"/>
    </source>
</evidence>
<evidence type="ECO:0000256" key="2">
    <source>
        <dbReference type="SAM" id="MobiDB-lite"/>
    </source>
</evidence>
<dbReference type="InParanoid" id="A0A4S2N8G3"/>
<feature type="compositionally biased region" description="Polar residues" evidence="2">
    <location>
        <begin position="474"/>
        <end position="488"/>
    </location>
</feature>
<dbReference type="SUPFAM" id="SSF48350">
    <property type="entry name" value="GTPase activation domain, GAP"/>
    <property type="match status" value="1"/>
</dbReference>
<dbReference type="SMART" id="SM00055">
    <property type="entry name" value="FCH"/>
    <property type="match status" value="1"/>
</dbReference>
<name>A0A4S2N8G3_9PEZI</name>
<evidence type="ECO:0000256" key="1">
    <source>
        <dbReference type="ARBA" id="ARBA00022468"/>
    </source>
</evidence>
<accession>A0A4S2N8G3</accession>
<feature type="compositionally biased region" description="Pro residues" evidence="2">
    <location>
        <begin position="448"/>
        <end position="468"/>
    </location>
</feature>
<dbReference type="Gene3D" id="1.10.555.10">
    <property type="entry name" value="Rho GTPase activation protein"/>
    <property type="match status" value="1"/>
</dbReference>
<sequence length="735" mass="81060">MTVPLPHSAQPPKDDRNAKLVDDITRSDIGVTTLLTRLKQSVTSTNDCAAFFKKRATQEERNAQEIRKISRSTLESVRRPDSRQGSYAHQFEELARIHDRLAENGLQFAAALHQMHDDLIKLSSSMDHGRKQWKLFGLSSEKKVHDADAAVDKAKARLDALVEGAEGGRPGRLGFLAAAKSGLSRRDDDMTPTEAATEDYQNKQQTARALRQELLQSQRPQAVKALQDMISECDSGLAAHLQKYASLIEKMVLANGETISPLPGAVGAGKPMRDVIAAIDNKEDFQSFMLSYASKMPTPPPPPPQQHPPQAPPPQNPQQGQGQPPAPPSHQQKPPHSHSGPQQFDHAHNPYGQQPIQSPPNSPPYNMLPHGIPPTSHSRNASQFGGEHQRSFSGPGRPDQQYGPEPMGQPPYGGPPHHTFQPDHHRQVSQPLSTVSSMTARAPVEPQHTPPTPAKVAQSPPPDAPPPQELQSPKIPQQQQPEPTTASQELPGVEPRPRSHGFGSVVHQPAVLPSGPPQPPRHARQESAQPSFPDLPRLRPVFGVSLEYLLRRDESAVPIIVYSCIQAVELYGISNEGIYRVSGEKRHVERLKAIVDNDASKLDFTRPEDFFHDVNSVASILKQFFRELPEPLVTHALYTEFLNAARIPEDVVRRDTLHGLINQLPDPNYATLRILIIHLHRVQEHSDVNRMNAHNLAVSFGPTLFGDNSNDMKHAGWAVAAAETIILNCYSIFEA</sequence>
<proteinExistence type="predicted"/>
<dbReference type="STRING" id="341454.A0A4S2N8G3"/>
<dbReference type="InterPro" id="IPR000198">
    <property type="entry name" value="RhoGAP_dom"/>
</dbReference>
<protein>
    <submittedName>
        <fullName evidence="4">RhoGAP-domain-containing protein</fullName>
    </submittedName>
</protein>
<dbReference type="GO" id="GO:0007165">
    <property type="term" value="P:signal transduction"/>
    <property type="evidence" value="ECO:0007669"/>
    <property type="project" value="InterPro"/>
</dbReference>
<dbReference type="Pfam" id="PF00611">
    <property type="entry name" value="FCH"/>
    <property type="match status" value="1"/>
</dbReference>
<evidence type="ECO:0000313" key="5">
    <source>
        <dbReference type="Proteomes" id="UP000298138"/>
    </source>
</evidence>
<keyword evidence="1" id="KW-0343">GTPase activation</keyword>
<feature type="region of interest" description="Disordered" evidence="2">
    <location>
        <begin position="292"/>
        <end position="534"/>
    </location>
</feature>
<feature type="compositionally biased region" description="Low complexity" evidence="2">
    <location>
        <begin position="317"/>
        <end position="343"/>
    </location>
</feature>
<evidence type="ECO:0000259" key="3">
    <source>
        <dbReference type="PROSITE" id="PS50238"/>
    </source>
</evidence>
<dbReference type="SMART" id="SM00324">
    <property type="entry name" value="RhoGAP"/>
    <property type="match status" value="1"/>
</dbReference>
<dbReference type="GO" id="GO:0005938">
    <property type="term" value="C:cell cortex"/>
    <property type="evidence" value="ECO:0007669"/>
    <property type="project" value="UniProtKB-ARBA"/>
</dbReference>
<dbReference type="InterPro" id="IPR050729">
    <property type="entry name" value="Rho-GAP"/>
</dbReference>
<feature type="domain" description="Rho-GAP" evidence="3">
    <location>
        <begin position="544"/>
        <end position="733"/>
    </location>
</feature>
<dbReference type="GO" id="GO:0005096">
    <property type="term" value="F:GTPase activator activity"/>
    <property type="evidence" value="ECO:0007669"/>
    <property type="project" value="UniProtKB-KW"/>
</dbReference>
<dbReference type="Pfam" id="PF00620">
    <property type="entry name" value="RhoGAP"/>
    <property type="match status" value="1"/>
</dbReference>
<dbReference type="SUPFAM" id="SSF103657">
    <property type="entry name" value="BAR/IMD domain-like"/>
    <property type="match status" value="1"/>
</dbReference>
<dbReference type="EMBL" id="ML220112">
    <property type="protein sequence ID" value="TGZ85678.1"/>
    <property type="molecule type" value="Genomic_DNA"/>
</dbReference>
<dbReference type="PROSITE" id="PS50238">
    <property type="entry name" value="RHOGAP"/>
    <property type="match status" value="1"/>
</dbReference>
<feature type="compositionally biased region" description="Polar residues" evidence="2">
    <location>
        <begin position="428"/>
        <end position="439"/>
    </location>
</feature>
<dbReference type="AlphaFoldDB" id="A0A4S2N8G3"/>
<dbReference type="InterPro" id="IPR027267">
    <property type="entry name" value="AH/BAR_dom_sf"/>
</dbReference>
<keyword evidence="5" id="KW-1185">Reference proteome</keyword>
<reference evidence="4 5" key="1">
    <citation type="submission" date="2019-04" db="EMBL/GenBank/DDBJ databases">
        <title>Comparative genomics and transcriptomics to analyze fruiting body development in filamentous ascomycetes.</title>
        <authorList>
            <consortium name="DOE Joint Genome Institute"/>
            <person name="Lutkenhaus R."/>
            <person name="Traeger S."/>
            <person name="Breuer J."/>
            <person name="Kuo A."/>
            <person name="Lipzen A."/>
            <person name="Pangilinan J."/>
            <person name="Dilworth D."/>
            <person name="Sandor L."/>
            <person name="Poggeler S."/>
            <person name="Barry K."/>
            <person name="Grigoriev I.V."/>
            <person name="Nowrousian M."/>
        </authorList>
    </citation>
    <scope>NUCLEOTIDE SEQUENCE [LARGE SCALE GENOMIC DNA]</scope>
    <source>
        <strain evidence="4 5">CBS 389.68</strain>
    </source>
</reference>
<gene>
    <name evidence="4" type="ORF">EX30DRAFT_338009</name>
</gene>
<dbReference type="PANTHER" id="PTHR23176">
    <property type="entry name" value="RHO/RAC/CDC GTPASE-ACTIVATING PROTEIN"/>
    <property type="match status" value="1"/>
</dbReference>
<feature type="compositionally biased region" description="Pro residues" evidence="2">
    <location>
        <begin position="297"/>
        <end position="316"/>
    </location>
</feature>
<dbReference type="Proteomes" id="UP000298138">
    <property type="component" value="Unassembled WGS sequence"/>
</dbReference>
<dbReference type="Gene3D" id="1.20.1270.60">
    <property type="entry name" value="Arfaptin homology (AH) domain/BAR domain"/>
    <property type="match status" value="1"/>
</dbReference>
<dbReference type="OrthoDB" id="437889at2759"/>